<name>A0AAN7BVF9_9PEZI</name>
<sequence length="300" mass="33077">MDGMPSPRSPGPPPPPAPTFVNPWTRLPVAVRWRHQTRAVTEQERRALEELRCAQQQQRRATFAAERPLHRFSQFGDTLSFVNPPSEAGTEDTDATEIAIFDEEAAAQQGQEIRQEPRQEQIDSNELMPHPQVSSEQQQREDEEFLNSLPAIEPPDVPPLSLVDRYNPIPDFTMNKDAAYTYVHMTSSRHADLFEDFCKDKLPADDIYVPPHLAPINPEDEDDVVPDQHAAFGITQATQKHKAPAWKDLDLASLMNRGPGNGPHGGNSSATGGRAGASGTARRRRGGGAAPGSAYKGLPR</sequence>
<accession>A0AAN7BVF9</accession>
<dbReference type="GO" id="GO:0005680">
    <property type="term" value="C:anaphase-promoting complex"/>
    <property type="evidence" value="ECO:0007669"/>
    <property type="project" value="InterPro"/>
</dbReference>
<gene>
    <name evidence="7" type="ORF">QBC38DRAFT_469420</name>
</gene>
<keyword evidence="3" id="KW-0498">Mitosis</keyword>
<dbReference type="AlphaFoldDB" id="A0AAN7BVF9"/>
<comment type="similarity">
    <text evidence="1">Belongs to the APC13 family.</text>
</comment>
<evidence type="ECO:0000256" key="4">
    <source>
        <dbReference type="ARBA" id="ARBA00022786"/>
    </source>
</evidence>
<comment type="caution">
    <text evidence="7">The sequence shown here is derived from an EMBL/GenBank/DDBJ whole genome shotgun (WGS) entry which is preliminary data.</text>
</comment>
<protein>
    <submittedName>
        <fullName evidence="7">Apc13p protein-domain-containing protein</fullName>
    </submittedName>
</protein>
<evidence type="ECO:0000256" key="6">
    <source>
        <dbReference type="SAM" id="MobiDB-lite"/>
    </source>
</evidence>
<evidence type="ECO:0000256" key="2">
    <source>
        <dbReference type="ARBA" id="ARBA00022618"/>
    </source>
</evidence>
<evidence type="ECO:0000313" key="7">
    <source>
        <dbReference type="EMBL" id="KAK4230391.1"/>
    </source>
</evidence>
<dbReference type="Proteomes" id="UP001301958">
    <property type="component" value="Unassembled WGS sequence"/>
</dbReference>
<reference evidence="7" key="2">
    <citation type="submission" date="2023-05" db="EMBL/GenBank/DDBJ databases">
        <authorList>
            <consortium name="Lawrence Berkeley National Laboratory"/>
            <person name="Steindorff A."/>
            <person name="Hensen N."/>
            <person name="Bonometti L."/>
            <person name="Westerberg I."/>
            <person name="Brannstrom I.O."/>
            <person name="Guillou S."/>
            <person name="Cros-Aarteil S."/>
            <person name="Calhoun S."/>
            <person name="Haridas S."/>
            <person name="Kuo A."/>
            <person name="Mondo S."/>
            <person name="Pangilinan J."/>
            <person name="Riley R."/>
            <person name="Labutti K."/>
            <person name="Andreopoulos B."/>
            <person name="Lipzen A."/>
            <person name="Chen C."/>
            <person name="Yanf M."/>
            <person name="Daum C."/>
            <person name="Ng V."/>
            <person name="Clum A."/>
            <person name="Ohm R."/>
            <person name="Martin F."/>
            <person name="Silar P."/>
            <person name="Natvig D."/>
            <person name="Lalanne C."/>
            <person name="Gautier V."/>
            <person name="Ament-Velasquez S.L."/>
            <person name="Kruys A."/>
            <person name="Hutchinson M.I."/>
            <person name="Powell A.J."/>
            <person name="Barry K."/>
            <person name="Miller A.N."/>
            <person name="Grigoriev I.V."/>
            <person name="Debuchy R."/>
            <person name="Gladieux P."/>
            <person name="Thoren M.H."/>
            <person name="Johannesson H."/>
        </authorList>
    </citation>
    <scope>NUCLEOTIDE SEQUENCE</scope>
    <source>
        <strain evidence="7">CBS 990.96</strain>
    </source>
</reference>
<feature type="compositionally biased region" description="Low complexity" evidence="6">
    <location>
        <begin position="266"/>
        <end position="280"/>
    </location>
</feature>
<feature type="compositionally biased region" description="Pro residues" evidence="6">
    <location>
        <begin position="7"/>
        <end position="18"/>
    </location>
</feature>
<evidence type="ECO:0000256" key="5">
    <source>
        <dbReference type="ARBA" id="ARBA00023306"/>
    </source>
</evidence>
<dbReference type="InterPro" id="IPR008401">
    <property type="entry name" value="Apc13"/>
</dbReference>
<keyword evidence="5" id="KW-0131">Cell cycle</keyword>
<dbReference type="Pfam" id="PF05839">
    <property type="entry name" value="Apc13p"/>
    <property type="match status" value="1"/>
</dbReference>
<proteinExistence type="inferred from homology"/>
<keyword evidence="8" id="KW-1185">Reference proteome</keyword>
<dbReference type="EMBL" id="MU865299">
    <property type="protein sequence ID" value="KAK4230391.1"/>
    <property type="molecule type" value="Genomic_DNA"/>
</dbReference>
<dbReference type="PANTHER" id="PTHR28526">
    <property type="entry name" value="ANAPHASE-PROMOTING COMPLEX SUBUNIT 13"/>
    <property type="match status" value="1"/>
</dbReference>
<organism evidence="7 8">
    <name type="scientific">Podospora fimiseda</name>
    <dbReference type="NCBI Taxonomy" id="252190"/>
    <lineage>
        <taxon>Eukaryota</taxon>
        <taxon>Fungi</taxon>
        <taxon>Dikarya</taxon>
        <taxon>Ascomycota</taxon>
        <taxon>Pezizomycotina</taxon>
        <taxon>Sordariomycetes</taxon>
        <taxon>Sordariomycetidae</taxon>
        <taxon>Sordariales</taxon>
        <taxon>Podosporaceae</taxon>
        <taxon>Podospora</taxon>
    </lineage>
</organism>
<reference evidence="7" key="1">
    <citation type="journal article" date="2023" name="Mol. Phylogenet. Evol.">
        <title>Genome-scale phylogeny and comparative genomics of the fungal order Sordariales.</title>
        <authorList>
            <person name="Hensen N."/>
            <person name="Bonometti L."/>
            <person name="Westerberg I."/>
            <person name="Brannstrom I.O."/>
            <person name="Guillou S."/>
            <person name="Cros-Aarteil S."/>
            <person name="Calhoun S."/>
            <person name="Haridas S."/>
            <person name="Kuo A."/>
            <person name="Mondo S."/>
            <person name="Pangilinan J."/>
            <person name="Riley R."/>
            <person name="LaButti K."/>
            <person name="Andreopoulos B."/>
            <person name="Lipzen A."/>
            <person name="Chen C."/>
            <person name="Yan M."/>
            <person name="Daum C."/>
            <person name="Ng V."/>
            <person name="Clum A."/>
            <person name="Steindorff A."/>
            <person name="Ohm R.A."/>
            <person name="Martin F."/>
            <person name="Silar P."/>
            <person name="Natvig D.O."/>
            <person name="Lalanne C."/>
            <person name="Gautier V."/>
            <person name="Ament-Velasquez S.L."/>
            <person name="Kruys A."/>
            <person name="Hutchinson M.I."/>
            <person name="Powell A.J."/>
            <person name="Barry K."/>
            <person name="Miller A.N."/>
            <person name="Grigoriev I.V."/>
            <person name="Debuchy R."/>
            <person name="Gladieux P."/>
            <person name="Hiltunen Thoren M."/>
            <person name="Johannesson H."/>
        </authorList>
    </citation>
    <scope>NUCLEOTIDE SEQUENCE</scope>
    <source>
        <strain evidence="7">CBS 990.96</strain>
    </source>
</reference>
<dbReference type="GO" id="GO:0051301">
    <property type="term" value="P:cell division"/>
    <property type="evidence" value="ECO:0007669"/>
    <property type="project" value="UniProtKB-KW"/>
</dbReference>
<feature type="region of interest" description="Disordered" evidence="6">
    <location>
        <begin position="106"/>
        <end position="144"/>
    </location>
</feature>
<evidence type="ECO:0000256" key="1">
    <source>
        <dbReference type="ARBA" id="ARBA00006940"/>
    </source>
</evidence>
<feature type="region of interest" description="Disordered" evidence="6">
    <location>
        <begin position="1"/>
        <end position="21"/>
    </location>
</feature>
<dbReference type="PANTHER" id="PTHR28526:SF1">
    <property type="entry name" value="ANAPHASE-PROMOTING COMPLEX SUBUNIT 13"/>
    <property type="match status" value="1"/>
</dbReference>
<keyword evidence="2" id="KW-0132">Cell division</keyword>
<evidence type="ECO:0000256" key="3">
    <source>
        <dbReference type="ARBA" id="ARBA00022776"/>
    </source>
</evidence>
<keyword evidence="4" id="KW-0833">Ubl conjugation pathway</keyword>
<evidence type="ECO:0000313" key="8">
    <source>
        <dbReference type="Proteomes" id="UP001301958"/>
    </source>
</evidence>
<feature type="region of interest" description="Disordered" evidence="6">
    <location>
        <begin position="249"/>
        <end position="300"/>
    </location>
</feature>